<proteinExistence type="predicted"/>
<evidence type="ECO:0000259" key="1">
    <source>
        <dbReference type="PROSITE" id="PS50994"/>
    </source>
</evidence>
<dbReference type="EMBL" id="FNZR01000027">
    <property type="protein sequence ID" value="SEM00069.1"/>
    <property type="molecule type" value="Genomic_DNA"/>
</dbReference>
<reference evidence="3" key="1">
    <citation type="submission" date="2016-10" db="EMBL/GenBank/DDBJ databases">
        <authorList>
            <person name="Varghese N."/>
            <person name="Submissions S."/>
        </authorList>
    </citation>
    <scope>NUCLEOTIDE SEQUENCE [LARGE SCALE GENOMIC DNA]</scope>
    <source>
        <strain evidence="3">Jip14</strain>
    </source>
</reference>
<dbReference type="InterPro" id="IPR001584">
    <property type="entry name" value="Integrase_cat-core"/>
</dbReference>
<dbReference type="RefSeq" id="WP_090609501.1">
    <property type="nucleotide sequence ID" value="NZ_FNZR01000027.1"/>
</dbReference>
<dbReference type="InterPro" id="IPR025948">
    <property type="entry name" value="HTH-like_dom"/>
</dbReference>
<dbReference type="PROSITE" id="PS50994">
    <property type="entry name" value="INTEGRASE"/>
    <property type="match status" value="1"/>
</dbReference>
<accession>A0A1H7UTI6</accession>
<evidence type="ECO:0000313" key="3">
    <source>
        <dbReference type="Proteomes" id="UP000198916"/>
    </source>
</evidence>
<evidence type="ECO:0000313" key="2">
    <source>
        <dbReference type="EMBL" id="SEM00069.1"/>
    </source>
</evidence>
<dbReference type="Pfam" id="PF13276">
    <property type="entry name" value="HTH_21"/>
    <property type="match status" value="1"/>
</dbReference>
<dbReference type="GO" id="GO:0015074">
    <property type="term" value="P:DNA integration"/>
    <property type="evidence" value="ECO:0007669"/>
    <property type="project" value="InterPro"/>
</dbReference>
<keyword evidence="3" id="KW-1185">Reference proteome</keyword>
<sequence length="283" mass="33653">MSLEEKRRLVCPSFDKMSVFEQCRVIELPRSSYYFKPKGESLYNQRVMKAIDRKFLDCPFYGVERMTAYLKMDLGYAVGEKRIRRLYKVMNLKAIHPRKNLSRANKGDYKFPYLLRNLKIGSPNQVWQADITYIPMFRGFMYMFAIIDVYSRKIMGWDVSNTMSAEWCRDVMRDAMERHGKPEIFNTDQGSQFTSSVFIEALKAREVKISMDGKGRALDNIYIERFWGSLKREKIYLNPPNGGVNLYRQVRDYVRFYNTERRHKSIGRVTPDERFYQQIKNVS</sequence>
<dbReference type="SUPFAM" id="SSF53098">
    <property type="entry name" value="Ribonuclease H-like"/>
    <property type="match status" value="1"/>
</dbReference>
<dbReference type="InterPro" id="IPR012337">
    <property type="entry name" value="RNaseH-like_sf"/>
</dbReference>
<dbReference type="Gene3D" id="3.30.420.10">
    <property type="entry name" value="Ribonuclease H-like superfamily/Ribonuclease H"/>
    <property type="match status" value="1"/>
</dbReference>
<dbReference type="NCBIfam" id="NF033516">
    <property type="entry name" value="transpos_IS3"/>
    <property type="match status" value="1"/>
</dbReference>
<dbReference type="InterPro" id="IPR050900">
    <property type="entry name" value="Transposase_IS3/IS150/IS904"/>
</dbReference>
<name>A0A1H7UTI6_9SPHI</name>
<dbReference type="Pfam" id="PF00665">
    <property type="entry name" value="rve"/>
    <property type="match status" value="1"/>
</dbReference>
<feature type="domain" description="Integrase catalytic" evidence="1">
    <location>
        <begin position="119"/>
        <end position="279"/>
    </location>
</feature>
<dbReference type="GO" id="GO:0003676">
    <property type="term" value="F:nucleic acid binding"/>
    <property type="evidence" value="ECO:0007669"/>
    <property type="project" value="InterPro"/>
</dbReference>
<dbReference type="PANTHER" id="PTHR46889">
    <property type="entry name" value="TRANSPOSASE INSF FOR INSERTION SEQUENCE IS3B-RELATED"/>
    <property type="match status" value="1"/>
</dbReference>
<dbReference type="PANTHER" id="PTHR46889:SF4">
    <property type="entry name" value="TRANSPOSASE INSO FOR INSERTION SEQUENCE ELEMENT IS911B-RELATED"/>
    <property type="match status" value="1"/>
</dbReference>
<dbReference type="InterPro" id="IPR036397">
    <property type="entry name" value="RNaseH_sf"/>
</dbReference>
<organism evidence="2 3">
    <name type="scientific">Parapedobacter koreensis</name>
    <dbReference type="NCBI Taxonomy" id="332977"/>
    <lineage>
        <taxon>Bacteria</taxon>
        <taxon>Pseudomonadati</taxon>
        <taxon>Bacteroidota</taxon>
        <taxon>Sphingobacteriia</taxon>
        <taxon>Sphingobacteriales</taxon>
        <taxon>Sphingobacteriaceae</taxon>
        <taxon>Parapedobacter</taxon>
    </lineage>
</organism>
<dbReference type="InterPro" id="IPR048020">
    <property type="entry name" value="Transpos_IS3"/>
</dbReference>
<gene>
    <name evidence="2" type="ORF">SAMN05421740_1271</name>
</gene>
<dbReference type="AlphaFoldDB" id="A0A1H7UTI6"/>
<dbReference type="OrthoDB" id="9815231at2"/>
<dbReference type="Proteomes" id="UP000198916">
    <property type="component" value="Unassembled WGS sequence"/>
</dbReference>
<protein>
    <submittedName>
        <fullName evidence="2">Putative transposase</fullName>
    </submittedName>
</protein>